<dbReference type="EMBL" id="CH480835">
    <property type="protein sequence ID" value="EDW48870.1"/>
    <property type="molecule type" value="Genomic_DNA"/>
</dbReference>
<protein>
    <submittedName>
        <fullName evidence="1">GM17675</fullName>
    </submittedName>
</protein>
<name>B4IGD6_DROSE</name>
<sequence>MGMELEMEMEMAMEQEQELQPQSQRCLSYAVGKVGRILQDVKENELETRPHHQLQKLLLVLLLLLHQLLSNCGNVNKRREIIRCILGFA</sequence>
<evidence type="ECO:0000313" key="2">
    <source>
        <dbReference type="Proteomes" id="UP000001292"/>
    </source>
</evidence>
<organism evidence="2">
    <name type="scientific">Drosophila sechellia</name>
    <name type="common">Fruit fly</name>
    <dbReference type="NCBI Taxonomy" id="7238"/>
    <lineage>
        <taxon>Eukaryota</taxon>
        <taxon>Metazoa</taxon>
        <taxon>Ecdysozoa</taxon>
        <taxon>Arthropoda</taxon>
        <taxon>Hexapoda</taxon>
        <taxon>Insecta</taxon>
        <taxon>Pterygota</taxon>
        <taxon>Neoptera</taxon>
        <taxon>Endopterygota</taxon>
        <taxon>Diptera</taxon>
        <taxon>Brachycera</taxon>
        <taxon>Muscomorpha</taxon>
        <taxon>Ephydroidea</taxon>
        <taxon>Drosophilidae</taxon>
        <taxon>Drosophila</taxon>
        <taxon>Sophophora</taxon>
    </lineage>
</organism>
<gene>
    <name evidence="1" type="primary">Dsec\GM17675</name>
    <name evidence="1" type="ORF">Dsec_GM17675</name>
</gene>
<keyword evidence="2" id="KW-1185">Reference proteome</keyword>
<dbReference type="AlphaFoldDB" id="B4IGD6"/>
<proteinExistence type="predicted"/>
<dbReference type="Proteomes" id="UP000001292">
    <property type="component" value="Unassembled WGS sequence"/>
</dbReference>
<accession>B4IGD6</accession>
<reference evidence="1 2" key="1">
    <citation type="journal article" date="2007" name="Nature">
        <title>Evolution of genes and genomes on the Drosophila phylogeny.</title>
        <authorList>
            <consortium name="Drosophila 12 Genomes Consortium"/>
            <person name="Clark A.G."/>
            <person name="Eisen M.B."/>
            <person name="Smith D.R."/>
            <person name="Bergman C.M."/>
            <person name="Oliver B."/>
            <person name="Markow T.A."/>
            <person name="Kaufman T.C."/>
            <person name="Kellis M."/>
            <person name="Gelbart W."/>
            <person name="Iyer V.N."/>
            <person name="Pollard D.A."/>
            <person name="Sackton T.B."/>
            <person name="Larracuente A.M."/>
            <person name="Singh N.D."/>
            <person name="Abad J.P."/>
            <person name="Abt D.N."/>
            <person name="Adryan B."/>
            <person name="Aguade M."/>
            <person name="Akashi H."/>
            <person name="Anderson W.W."/>
            <person name="Aquadro C.F."/>
            <person name="Ardell D.H."/>
            <person name="Arguello R."/>
            <person name="Artieri C.G."/>
            <person name="Barbash D.A."/>
            <person name="Barker D."/>
            <person name="Barsanti P."/>
            <person name="Batterham P."/>
            <person name="Batzoglou S."/>
            <person name="Begun D."/>
            <person name="Bhutkar A."/>
            <person name="Blanco E."/>
            <person name="Bosak S.A."/>
            <person name="Bradley R.K."/>
            <person name="Brand A.D."/>
            <person name="Brent M.R."/>
            <person name="Brooks A.N."/>
            <person name="Brown R.H."/>
            <person name="Butlin R.K."/>
            <person name="Caggese C."/>
            <person name="Calvi B.R."/>
            <person name="Bernardo de Carvalho A."/>
            <person name="Caspi A."/>
            <person name="Castrezana S."/>
            <person name="Celniker S.E."/>
            <person name="Chang J.L."/>
            <person name="Chapple C."/>
            <person name="Chatterji S."/>
            <person name="Chinwalla A."/>
            <person name="Civetta A."/>
            <person name="Clifton S.W."/>
            <person name="Comeron J.M."/>
            <person name="Costello J.C."/>
            <person name="Coyne J.A."/>
            <person name="Daub J."/>
            <person name="David R.G."/>
            <person name="Delcher A.L."/>
            <person name="Delehaunty K."/>
            <person name="Do C.B."/>
            <person name="Ebling H."/>
            <person name="Edwards K."/>
            <person name="Eickbush T."/>
            <person name="Evans J.D."/>
            <person name="Filipski A."/>
            <person name="Findeiss S."/>
            <person name="Freyhult E."/>
            <person name="Fulton L."/>
            <person name="Fulton R."/>
            <person name="Garcia A.C."/>
            <person name="Gardiner A."/>
            <person name="Garfield D.A."/>
            <person name="Garvin B.E."/>
            <person name="Gibson G."/>
            <person name="Gilbert D."/>
            <person name="Gnerre S."/>
            <person name="Godfrey J."/>
            <person name="Good R."/>
            <person name="Gotea V."/>
            <person name="Gravely B."/>
            <person name="Greenberg A.J."/>
            <person name="Griffiths-Jones S."/>
            <person name="Gross S."/>
            <person name="Guigo R."/>
            <person name="Gustafson E.A."/>
            <person name="Haerty W."/>
            <person name="Hahn M.W."/>
            <person name="Halligan D.L."/>
            <person name="Halpern A.L."/>
            <person name="Halter G.M."/>
            <person name="Han M.V."/>
            <person name="Heger A."/>
            <person name="Hillier L."/>
            <person name="Hinrichs A.S."/>
            <person name="Holmes I."/>
            <person name="Hoskins R.A."/>
            <person name="Hubisz M.J."/>
            <person name="Hultmark D."/>
            <person name="Huntley M.A."/>
            <person name="Jaffe D.B."/>
            <person name="Jagadeeshan S."/>
            <person name="Jeck W.R."/>
            <person name="Johnson J."/>
            <person name="Jones C.D."/>
            <person name="Jordan W.C."/>
            <person name="Karpen G.H."/>
            <person name="Kataoka E."/>
            <person name="Keightley P.D."/>
            <person name="Kheradpour P."/>
            <person name="Kirkness E.F."/>
            <person name="Koerich L.B."/>
            <person name="Kristiansen K."/>
            <person name="Kudrna D."/>
            <person name="Kulathinal R.J."/>
            <person name="Kumar S."/>
            <person name="Kwok R."/>
            <person name="Lander E."/>
            <person name="Langley C.H."/>
            <person name="Lapoint R."/>
            <person name="Lazzaro B.P."/>
            <person name="Lee S.J."/>
            <person name="Levesque L."/>
            <person name="Li R."/>
            <person name="Lin C.F."/>
            <person name="Lin M.F."/>
            <person name="Lindblad-Toh K."/>
            <person name="Llopart A."/>
            <person name="Long M."/>
            <person name="Low L."/>
            <person name="Lozovsky E."/>
            <person name="Lu J."/>
            <person name="Luo M."/>
            <person name="Machado C.A."/>
            <person name="Makalowski W."/>
            <person name="Marzo M."/>
            <person name="Matsuda M."/>
            <person name="Matzkin L."/>
            <person name="McAllister B."/>
            <person name="McBride C.S."/>
            <person name="McKernan B."/>
            <person name="McKernan K."/>
            <person name="Mendez-Lago M."/>
            <person name="Minx P."/>
            <person name="Mollenhauer M.U."/>
            <person name="Montooth K."/>
            <person name="Mount S.M."/>
            <person name="Mu X."/>
            <person name="Myers E."/>
            <person name="Negre B."/>
            <person name="Newfeld S."/>
            <person name="Nielsen R."/>
            <person name="Noor M.A."/>
            <person name="O'Grady P."/>
            <person name="Pachter L."/>
            <person name="Papaceit M."/>
            <person name="Parisi M.J."/>
            <person name="Parisi M."/>
            <person name="Parts L."/>
            <person name="Pedersen J.S."/>
            <person name="Pesole G."/>
            <person name="Phillippy A.M."/>
            <person name="Ponting C.P."/>
            <person name="Pop M."/>
            <person name="Porcelli D."/>
            <person name="Powell J.R."/>
            <person name="Prohaska S."/>
            <person name="Pruitt K."/>
            <person name="Puig M."/>
            <person name="Quesneville H."/>
            <person name="Ram K.R."/>
            <person name="Rand D."/>
            <person name="Rasmussen M.D."/>
            <person name="Reed L.K."/>
            <person name="Reenan R."/>
            <person name="Reily A."/>
            <person name="Remington K.A."/>
            <person name="Rieger T.T."/>
            <person name="Ritchie M.G."/>
            <person name="Robin C."/>
            <person name="Rogers Y.H."/>
            <person name="Rohde C."/>
            <person name="Rozas J."/>
            <person name="Rubenfield M.J."/>
            <person name="Ruiz A."/>
            <person name="Russo S."/>
            <person name="Salzberg S.L."/>
            <person name="Sanchez-Gracia A."/>
            <person name="Saranga D.J."/>
            <person name="Sato H."/>
            <person name="Schaeffer S.W."/>
            <person name="Schatz M.C."/>
            <person name="Schlenke T."/>
            <person name="Schwartz R."/>
            <person name="Segarra C."/>
            <person name="Singh R.S."/>
            <person name="Sirot L."/>
            <person name="Sirota M."/>
            <person name="Sisneros N.B."/>
            <person name="Smith C.D."/>
            <person name="Smith T.F."/>
            <person name="Spieth J."/>
            <person name="Stage D.E."/>
            <person name="Stark A."/>
            <person name="Stephan W."/>
            <person name="Strausberg R.L."/>
            <person name="Strempel S."/>
            <person name="Sturgill D."/>
            <person name="Sutton G."/>
            <person name="Sutton G.G."/>
            <person name="Tao W."/>
            <person name="Teichmann S."/>
            <person name="Tobari Y.N."/>
            <person name="Tomimura Y."/>
            <person name="Tsolas J.M."/>
            <person name="Valente V.L."/>
            <person name="Venter E."/>
            <person name="Venter J.C."/>
            <person name="Vicario S."/>
            <person name="Vieira F.G."/>
            <person name="Vilella A.J."/>
            <person name="Villasante A."/>
            <person name="Walenz B."/>
            <person name="Wang J."/>
            <person name="Wasserman M."/>
            <person name="Watts T."/>
            <person name="Wilson D."/>
            <person name="Wilson R.K."/>
            <person name="Wing R.A."/>
            <person name="Wolfner M.F."/>
            <person name="Wong A."/>
            <person name="Wong G.K."/>
            <person name="Wu C.I."/>
            <person name="Wu G."/>
            <person name="Yamamoto D."/>
            <person name="Yang H.P."/>
            <person name="Yang S.P."/>
            <person name="Yorke J.A."/>
            <person name="Yoshida K."/>
            <person name="Zdobnov E."/>
            <person name="Zhang P."/>
            <person name="Zhang Y."/>
            <person name="Zimin A.V."/>
            <person name="Baldwin J."/>
            <person name="Abdouelleil A."/>
            <person name="Abdulkadir J."/>
            <person name="Abebe A."/>
            <person name="Abera B."/>
            <person name="Abreu J."/>
            <person name="Acer S.C."/>
            <person name="Aftuck L."/>
            <person name="Alexander A."/>
            <person name="An P."/>
            <person name="Anderson E."/>
            <person name="Anderson S."/>
            <person name="Arachi H."/>
            <person name="Azer M."/>
            <person name="Bachantsang P."/>
            <person name="Barry A."/>
            <person name="Bayul T."/>
            <person name="Berlin A."/>
            <person name="Bessette D."/>
            <person name="Bloom T."/>
            <person name="Blye J."/>
            <person name="Boguslavskiy L."/>
            <person name="Bonnet C."/>
            <person name="Boukhgalter B."/>
            <person name="Bourzgui I."/>
            <person name="Brown A."/>
            <person name="Cahill P."/>
            <person name="Channer S."/>
            <person name="Cheshatsang Y."/>
            <person name="Chuda L."/>
            <person name="Citroen M."/>
            <person name="Collymore A."/>
            <person name="Cooke P."/>
            <person name="Costello M."/>
            <person name="D'Aco K."/>
            <person name="Daza R."/>
            <person name="De Haan G."/>
            <person name="DeGray S."/>
            <person name="DeMaso C."/>
            <person name="Dhargay N."/>
            <person name="Dooley K."/>
            <person name="Dooley E."/>
            <person name="Doricent M."/>
            <person name="Dorje P."/>
            <person name="Dorjee K."/>
            <person name="Dupes A."/>
            <person name="Elong R."/>
            <person name="Falk J."/>
            <person name="Farina A."/>
            <person name="Faro S."/>
            <person name="Ferguson D."/>
            <person name="Fisher S."/>
            <person name="Foley C.D."/>
            <person name="Franke A."/>
            <person name="Friedrich D."/>
            <person name="Gadbois L."/>
            <person name="Gearin G."/>
            <person name="Gearin C.R."/>
            <person name="Giannoukos G."/>
            <person name="Goode T."/>
            <person name="Graham J."/>
            <person name="Grandbois E."/>
            <person name="Grewal S."/>
            <person name="Gyaltsen K."/>
            <person name="Hafez N."/>
            <person name="Hagos B."/>
            <person name="Hall J."/>
            <person name="Henson C."/>
            <person name="Hollinger A."/>
            <person name="Honan T."/>
            <person name="Huard M.D."/>
            <person name="Hughes L."/>
            <person name="Hurhula B."/>
            <person name="Husby M.E."/>
            <person name="Kamat A."/>
            <person name="Kanga B."/>
            <person name="Kashin S."/>
            <person name="Khazanovich D."/>
            <person name="Kisner P."/>
            <person name="Lance K."/>
            <person name="Lara M."/>
            <person name="Lee W."/>
            <person name="Lennon N."/>
            <person name="Letendre F."/>
            <person name="LeVine R."/>
            <person name="Lipovsky A."/>
            <person name="Liu X."/>
            <person name="Liu J."/>
            <person name="Liu S."/>
            <person name="Lokyitsang T."/>
            <person name="Lokyitsang Y."/>
            <person name="Lubonja R."/>
            <person name="Lui A."/>
            <person name="MacDonald P."/>
            <person name="Magnisalis V."/>
            <person name="Maru K."/>
            <person name="Matthews C."/>
            <person name="McCusker W."/>
            <person name="McDonough S."/>
            <person name="Mehta T."/>
            <person name="Meldrim J."/>
            <person name="Meneus L."/>
            <person name="Mihai O."/>
            <person name="Mihalev A."/>
            <person name="Mihova T."/>
            <person name="Mittelman R."/>
            <person name="Mlenga V."/>
            <person name="Montmayeur A."/>
            <person name="Mulrain L."/>
            <person name="Navidi A."/>
            <person name="Naylor J."/>
            <person name="Negash T."/>
            <person name="Nguyen T."/>
            <person name="Nguyen N."/>
            <person name="Nicol R."/>
            <person name="Norbu C."/>
            <person name="Norbu N."/>
            <person name="Novod N."/>
            <person name="O'Neill B."/>
            <person name="Osman S."/>
            <person name="Markiewicz E."/>
            <person name="Oyono O.L."/>
            <person name="Patti C."/>
            <person name="Phunkhang P."/>
            <person name="Pierre F."/>
            <person name="Priest M."/>
            <person name="Raghuraman S."/>
            <person name="Rege F."/>
            <person name="Reyes R."/>
            <person name="Rise C."/>
            <person name="Rogov P."/>
            <person name="Ross K."/>
            <person name="Ryan E."/>
            <person name="Settipalli S."/>
            <person name="Shea T."/>
            <person name="Sherpa N."/>
            <person name="Shi L."/>
            <person name="Shih D."/>
            <person name="Sparrow T."/>
            <person name="Spaulding J."/>
            <person name="Stalker J."/>
            <person name="Stange-Thomann N."/>
            <person name="Stavropoulos S."/>
            <person name="Stone C."/>
            <person name="Strader C."/>
            <person name="Tesfaye S."/>
            <person name="Thomson T."/>
            <person name="Thoulutsang Y."/>
            <person name="Thoulutsang D."/>
            <person name="Topham K."/>
            <person name="Topping I."/>
            <person name="Tsamla T."/>
            <person name="Vassiliev H."/>
            <person name="Vo A."/>
            <person name="Wangchuk T."/>
            <person name="Wangdi T."/>
            <person name="Weiand M."/>
            <person name="Wilkinson J."/>
            <person name="Wilson A."/>
            <person name="Yadav S."/>
            <person name="Young G."/>
            <person name="Yu Q."/>
            <person name="Zembek L."/>
            <person name="Zhong D."/>
            <person name="Zimmer A."/>
            <person name="Zwirko Z."/>
            <person name="Jaffe D.B."/>
            <person name="Alvarez P."/>
            <person name="Brockman W."/>
            <person name="Butler J."/>
            <person name="Chin C."/>
            <person name="Gnerre S."/>
            <person name="Grabherr M."/>
            <person name="Kleber M."/>
            <person name="Mauceli E."/>
            <person name="MacCallum I."/>
        </authorList>
    </citation>
    <scope>NUCLEOTIDE SEQUENCE [LARGE SCALE GENOMIC DNA]</scope>
    <source>
        <strain evidence="2">Rob3c / Tucson 14021-0248.25</strain>
    </source>
</reference>
<dbReference type="HOGENOM" id="CLU_2457167_0_0_1"/>
<evidence type="ECO:0000313" key="1">
    <source>
        <dbReference type="EMBL" id="EDW48870.1"/>
    </source>
</evidence>